<evidence type="ECO:0000256" key="6">
    <source>
        <dbReference type="ARBA" id="ARBA00022519"/>
    </source>
</evidence>
<evidence type="ECO:0000313" key="11">
    <source>
        <dbReference type="EMBL" id="RRS04491.1"/>
    </source>
</evidence>
<feature type="chain" id="PRO_5018615135" evidence="9">
    <location>
        <begin position="27"/>
        <end position="338"/>
    </location>
</feature>
<evidence type="ECO:0000256" key="1">
    <source>
        <dbReference type="ARBA" id="ARBA00004308"/>
    </source>
</evidence>
<name>A0A3R8S7V7_9BURK</name>
<sequence length="338" mass="37013">MNHRRQTLLALAFAAAIAFHALPARAQAKPLRVGWVFAMANAPAVIAEQKRFFADEGLNVEIKSFGDGPVLQQALAAGELDVAYVGAPPVYQWFSRGLDARILAKVNHGQAAIISQASAPIRTVADLRGKRLASVAKGSGMDVLLRGFVLKDQARLDPEKDLDILPMPPANMNAALDRNVADAAFLWEPFVSQALLRGNSRLVLDLNQALPQYPWYVVMAPSSTLKERGGDVVKLLRAHHKAIAFLKDRPAESNQIIAQAFKLEAVQSPDGKAIAPEIIVQEARKRLGWSDQLEATDLRFIQRLMDYSLALGFIAKPLKVDQVVDQSYWLKANAGSVR</sequence>
<comment type="subcellular location">
    <subcellularLocation>
        <location evidence="1">Endomembrane system</location>
    </subcellularLocation>
    <subcellularLocation>
        <location evidence="2">Periplasm</location>
    </subcellularLocation>
</comment>
<evidence type="ECO:0000256" key="8">
    <source>
        <dbReference type="ARBA" id="ARBA00023136"/>
    </source>
</evidence>
<dbReference type="PANTHER" id="PTHR30024">
    <property type="entry name" value="ALIPHATIC SULFONATES-BINDING PROTEIN-RELATED"/>
    <property type="match status" value="1"/>
</dbReference>
<dbReference type="GO" id="GO:0042597">
    <property type="term" value="C:periplasmic space"/>
    <property type="evidence" value="ECO:0007669"/>
    <property type="project" value="UniProtKB-SubCell"/>
</dbReference>
<dbReference type="RefSeq" id="WP_125242865.1">
    <property type="nucleotide sequence ID" value="NZ_RSED01000006.1"/>
</dbReference>
<dbReference type="Gene3D" id="3.40.190.10">
    <property type="entry name" value="Periplasmic binding protein-like II"/>
    <property type="match status" value="2"/>
</dbReference>
<dbReference type="Pfam" id="PF13379">
    <property type="entry name" value="NMT1_2"/>
    <property type="match status" value="1"/>
</dbReference>
<gene>
    <name evidence="11" type="ORF">EIP75_08640</name>
</gene>
<feature type="signal peptide" evidence="9">
    <location>
        <begin position="1"/>
        <end position="26"/>
    </location>
</feature>
<dbReference type="CDD" id="cd13553">
    <property type="entry name" value="PBP2_NrtA_CpmA_like"/>
    <property type="match status" value="1"/>
</dbReference>
<keyword evidence="12" id="KW-1185">Reference proteome</keyword>
<evidence type="ECO:0000256" key="2">
    <source>
        <dbReference type="ARBA" id="ARBA00004418"/>
    </source>
</evidence>
<evidence type="ECO:0000256" key="4">
    <source>
        <dbReference type="ARBA" id="ARBA00022448"/>
    </source>
</evidence>
<accession>A0A3R8S7V7</accession>
<dbReference type="AlphaFoldDB" id="A0A3R8S7V7"/>
<evidence type="ECO:0000256" key="5">
    <source>
        <dbReference type="ARBA" id="ARBA00022475"/>
    </source>
</evidence>
<dbReference type="InterPro" id="IPR044527">
    <property type="entry name" value="NrtA/CpmA_ABC-bd_dom"/>
</dbReference>
<keyword evidence="5" id="KW-1003">Cell membrane</keyword>
<dbReference type="Proteomes" id="UP000269265">
    <property type="component" value="Unassembled WGS sequence"/>
</dbReference>
<proteinExistence type="inferred from homology"/>
<protein>
    <submittedName>
        <fullName evidence="11">ABC transporter substrate-binding protein</fullName>
    </submittedName>
</protein>
<keyword evidence="6" id="KW-0997">Cell inner membrane</keyword>
<feature type="domain" description="Solute-binding protein family 3/N-terminal" evidence="10">
    <location>
        <begin position="30"/>
        <end position="249"/>
    </location>
</feature>
<comment type="caution">
    <text evidence="11">The sequence shown here is derived from an EMBL/GenBank/DDBJ whole genome shotgun (WGS) entry which is preliminary data.</text>
</comment>
<dbReference type="OrthoDB" id="9178563at2"/>
<keyword evidence="7 9" id="KW-0732">Signal</keyword>
<evidence type="ECO:0000256" key="9">
    <source>
        <dbReference type="SAM" id="SignalP"/>
    </source>
</evidence>
<evidence type="ECO:0000259" key="10">
    <source>
        <dbReference type="SMART" id="SM00062"/>
    </source>
</evidence>
<reference evidence="11 12" key="1">
    <citation type="submission" date="2018-12" db="EMBL/GenBank/DDBJ databases">
        <title>The whole draft genome of Aquabacterium sp. SJQ9.</title>
        <authorList>
            <person name="Sun L."/>
            <person name="Gao X."/>
            <person name="Chen W."/>
            <person name="Huang K."/>
        </authorList>
    </citation>
    <scope>NUCLEOTIDE SEQUENCE [LARGE SCALE GENOMIC DNA]</scope>
    <source>
        <strain evidence="11 12">SJQ9</strain>
    </source>
</reference>
<organism evidence="11 12">
    <name type="scientific">Aquabacterium soli</name>
    <dbReference type="NCBI Taxonomy" id="2493092"/>
    <lineage>
        <taxon>Bacteria</taxon>
        <taxon>Pseudomonadati</taxon>
        <taxon>Pseudomonadota</taxon>
        <taxon>Betaproteobacteria</taxon>
        <taxon>Burkholderiales</taxon>
        <taxon>Aquabacterium</taxon>
    </lineage>
</organism>
<comment type="similarity">
    <text evidence="3">Belongs to the bacterial solute-binding protein SsuA/TauA family.</text>
</comment>
<dbReference type="PANTHER" id="PTHR30024:SF47">
    <property type="entry name" value="TAURINE-BINDING PERIPLASMIC PROTEIN"/>
    <property type="match status" value="1"/>
</dbReference>
<evidence type="ECO:0000256" key="3">
    <source>
        <dbReference type="ARBA" id="ARBA00010742"/>
    </source>
</evidence>
<evidence type="ECO:0000313" key="12">
    <source>
        <dbReference type="Proteomes" id="UP000269265"/>
    </source>
</evidence>
<dbReference type="SUPFAM" id="SSF53850">
    <property type="entry name" value="Periplasmic binding protein-like II"/>
    <property type="match status" value="1"/>
</dbReference>
<keyword evidence="4" id="KW-0813">Transport</keyword>
<dbReference type="SMART" id="SM00062">
    <property type="entry name" value="PBPb"/>
    <property type="match status" value="1"/>
</dbReference>
<dbReference type="EMBL" id="RSED01000006">
    <property type="protein sequence ID" value="RRS04491.1"/>
    <property type="molecule type" value="Genomic_DNA"/>
</dbReference>
<dbReference type="GO" id="GO:0012505">
    <property type="term" value="C:endomembrane system"/>
    <property type="evidence" value="ECO:0007669"/>
    <property type="project" value="UniProtKB-SubCell"/>
</dbReference>
<evidence type="ECO:0000256" key="7">
    <source>
        <dbReference type="ARBA" id="ARBA00022729"/>
    </source>
</evidence>
<keyword evidence="8" id="KW-0472">Membrane</keyword>
<dbReference type="InterPro" id="IPR001638">
    <property type="entry name" value="Solute-binding_3/MltF_N"/>
</dbReference>